<dbReference type="HAMAP" id="MF_00313">
    <property type="entry name" value="Glutaminase"/>
    <property type="match status" value="1"/>
</dbReference>
<dbReference type="GO" id="GO:0004359">
    <property type="term" value="F:glutaminase activity"/>
    <property type="evidence" value="ECO:0007669"/>
    <property type="project" value="UniProtKB-UniRule"/>
</dbReference>
<accession>A0A160T746</accession>
<gene>
    <name evidence="5 6" type="primary">glsA</name>
    <name evidence="6" type="ORF">CFX0092_A3250</name>
</gene>
<dbReference type="GO" id="GO:0006543">
    <property type="term" value="P:L-glutamine catabolic process"/>
    <property type="evidence" value="ECO:0007669"/>
    <property type="project" value="TreeGrafter"/>
</dbReference>
<evidence type="ECO:0000313" key="7">
    <source>
        <dbReference type="Proteomes" id="UP000215027"/>
    </source>
</evidence>
<comment type="catalytic activity">
    <reaction evidence="4 5">
        <text>L-glutamine + H2O = L-glutamate + NH4(+)</text>
        <dbReference type="Rhea" id="RHEA:15889"/>
        <dbReference type="ChEBI" id="CHEBI:15377"/>
        <dbReference type="ChEBI" id="CHEBI:28938"/>
        <dbReference type="ChEBI" id="CHEBI:29985"/>
        <dbReference type="ChEBI" id="CHEBI:58359"/>
        <dbReference type="EC" id="3.5.1.2"/>
    </reaction>
</comment>
<organism evidence="6 7">
    <name type="scientific">Candidatus Promineifilum breve</name>
    <dbReference type="NCBI Taxonomy" id="1806508"/>
    <lineage>
        <taxon>Bacteria</taxon>
        <taxon>Bacillati</taxon>
        <taxon>Chloroflexota</taxon>
        <taxon>Ardenticatenia</taxon>
        <taxon>Candidatus Promineifilales</taxon>
        <taxon>Candidatus Promineifilaceae</taxon>
        <taxon>Candidatus Promineifilum</taxon>
    </lineage>
</organism>
<reference evidence="6" key="1">
    <citation type="submission" date="2016-01" db="EMBL/GenBank/DDBJ databases">
        <authorList>
            <person name="Mcilroy J.S."/>
            <person name="Karst M S."/>
            <person name="Albertsen M."/>
        </authorList>
    </citation>
    <scope>NUCLEOTIDE SEQUENCE</scope>
    <source>
        <strain evidence="6">Cfx-K</strain>
    </source>
</reference>
<dbReference type="EMBL" id="LN890655">
    <property type="protein sequence ID" value="CUS05128.2"/>
    <property type="molecule type" value="Genomic_DNA"/>
</dbReference>
<feature type="binding site" evidence="5">
    <location>
        <position position="135"/>
    </location>
    <ligand>
        <name>substrate</name>
    </ligand>
</feature>
<comment type="subunit">
    <text evidence="5">Homotetramer.</text>
</comment>
<dbReference type="PANTHER" id="PTHR12544:SF48">
    <property type="entry name" value="GLUTAMINASE 1"/>
    <property type="match status" value="1"/>
</dbReference>
<dbReference type="Proteomes" id="UP000215027">
    <property type="component" value="Chromosome I"/>
</dbReference>
<evidence type="ECO:0000256" key="4">
    <source>
        <dbReference type="ARBA" id="ARBA00049534"/>
    </source>
</evidence>
<dbReference type="PANTHER" id="PTHR12544">
    <property type="entry name" value="GLUTAMINASE"/>
    <property type="match status" value="1"/>
</dbReference>
<feature type="binding site" evidence="5">
    <location>
        <position position="280"/>
    </location>
    <ligand>
        <name>substrate</name>
    </ligand>
</feature>
<dbReference type="OrthoDB" id="9788822at2"/>
<dbReference type="InterPro" id="IPR015868">
    <property type="entry name" value="Glutaminase"/>
</dbReference>
<evidence type="ECO:0000256" key="3">
    <source>
        <dbReference type="ARBA" id="ARBA00022801"/>
    </source>
</evidence>
<name>A0A160T746_9CHLR</name>
<dbReference type="Gene3D" id="3.40.710.10">
    <property type="entry name" value="DD-peptidase/beta-lactamase superfamily"/>
    <property type="match status" value="1"/>
</dbReference>
<feature type="binding site" evidence="5">
    <location>
        <position position="84"/>
    </location>
    <ligand>
        <name>substrate</name>
    </ligand>
</feature>
<dbReference type="RefSeq" id="WP_095044376.1">
    <property type="nucleotide sequence ID" value="NZ_LN890655.1"/>
</dbReference>
<protein>
    <recommendedName>
        <fullName evidence="2 5">Glutaminase</fullName>
        <ecNumber evidence="2 5">3.5.1.2</ecNumber>
    </recommendedName>
</protein>
<evidence type="ECO:0000256" key="2">
    <source>
        <dbReference type="ARBA" id="ARBA00012918"/>
    </source>
</evidence>
<evidence type="ECO:0000256" key="5">
    <source>
        <dbReference type="HAMAP-Rule" id="MF_00313"/>
    </source>
</evidence>
<evidence type="ECO:0000256" key="1">
    <source>
        <dbReference type="ARBA" id="ARBA00011076"/>
    </source>
</evidence>
<feature type="binding site" evidence="5">
    <location>
        <position position="210"/>
    </location>
    <ligand>
        <name>substrate</name>
    </ligand>
</feature>
<evidence type="ECO:0000313" key="6">
    <source>
        <dbReference type="EMBL" id="CUS05128.2"/>
    </source>
</evidence>
<dbReference type="NCBIfam" id="TIGR03814">
    <property type="entry name" value="Gln_ase"/>
    <property type="match status" value="1"/>
</dbReference>
<dbReference type="EC" id="3.5.1.2" evidence="2 5"/>
<keyword evidence="5" id="KW-0007">Acetylation</keyword>
<dbReference type="SUPFAM" id="SSF56601">
    <property type="entry name" value="beta-lactamase/transpeptidase-like"/>
    <property type="match status" value="1"/>
</dbReference>
<keyword evidence="7" id="KW-1185">Reference proteome</keyword>
<dbReference type="InterPro" id="IPR012338">
    <property type="entry name" value="Beta-lactam/transpept-like"/>
</dbReference>
<feature type="binding site" evidence="5">
    <location>
        <position position="186"/>
    </location>
    <ligand>
        <name>substrate</name>
    </ligand>
</feature>
<dbReference type="Pfam" id="PF04960">
    <property type="entry name" value="Glutaminase"/>
    <property type="match status" value="1"/>
</dbReference>
<dbReference type="GO" id="GO:0006537">
    <property type="term" value="P:glutamate biosynthetic process"/>
    <property type="evidence" value="ECO:0007669"/>
    <property type="project" value="TreeGrafter"/>
</dbReference>
<proteinExistence type="inferred from homology"/>
<keyword evidence="3 5" id="KW-0378">Hydrolase</keyword>
<comment type="caution">
    <text evidence="5">Lacks conserved residue(s) required for the propagation of feature annotation.</text>
</comment>
<comment type="similarity">
    <text evidence="1 5">Belongs to the glutaminase family.</text>
</comment>
<sequence length="331" mass="35298">MVEPIEGEVGSTFISTGHLPSSGMVQALVDQARERFKDNDEGQNASHYPALALVPRDLFGICLTGSDGQVFTAGDVDVDFTIMSIAKPFTLALIYQVLGAEIVRQKVGLNATGLPFNSVQAIELHPDRKTNPMVNPGALATVSLVPGRTAEDKWSFIREGLSRFAGRELTLNEQIYASASASNSRNRGISRILYDYKRLYFDPEETTDVYTRQSSLNVTARDLAVMAATLADGGVNPLTGERVIEASHCRHVLAVMVISGMYNSSGEWLFDVGLPAKSGVGGGIITVAPGKGGMATFAPPLDPSGNSIRGKLATMFLSERLGLNMLASASA</sequence>
<dbReference type="AlphaFoldDB" id="A0A160T746"/>
<dbReference type="NCBIfam" id="NF009020">
    <property type="entry name" value="PRK12356.1"/>
    <property type="match status" value="1"/>
</dbReference>
<dbReference type="KEGG" id="pbf:CFX0092_A3250"/>
<feature type="binding site" evidence="5">
    <location>
        <position position="262"/>
    </location>
    <ligand>
        <name>substrate</name>
    </ligand>
</feature>